<name>A0ABX3JQI7_9BACL</name>
<comment type="caution">
    <text evidence="1">The sequence shown here is derived from an EMBL/GenBank/DDBJ whole genome shotgun (WGS) entry which is preliminary data.</text>
</comment>
<proteinExistence type="predicted"/>
<dbReference type="Proteomes" id="UP000189059">
    <property type="component" value="Unassembled WGS sequence"/>
</dbReference>
<reference evidence="1 2" key="1">
    <citation type="submission" date="2016-12" db="EMBL/GenBank/DDBJ databases">
        <title>Genome sequencing and description of Paenibacillus sp. nov. from high altitude lake in the Indian Trans- Himalayas.</title>
        <authorList>
            <person name="Kiran S."/>
            <person name="Swarnkar M.K."/>
            <person name="Rana A."/>
            <person name="Tewari R."/>
            <person name="Gulati A."/>
        </authorList>
    </citation>
    <scope>NUCLEOTIDE SEQUENCE [LARGE SCALE GENOMIC DNA]</scope>
    <source>
        <strain evidence="1 2">IHBB 9951</strain>
    </source>
</reference>
<keyword evidence="2" id="KW-1185">Reference proteome</keyword>
<organism evidence="1 2">
    <name type="scientific">Paenibacillus ihbetae</name>
    <dbReference type="NCBI Taxonomy" id="1870820"/>
    <lineage>
        <taxon>Bacteria</taxon>
        <taxon>Bacillati</taxon>
        <taxon>Bacillota</taxon>
        <taxon>Bacilli</taxon>
        <taxon>Bacillales</taxon>
        <taxon>Paenibacillaceae</taxon>
        <taxon>Paenibacillus</taxon>
    </lineage>
</organism>
<dbReference type="EMBL" id="MRVI01000002">
    <property type="protein sequence ID" value="OOC58746.1"/>
    <property type="molecule type" value="Genomic_DNA"/>
</dbReference>
<accession>A0ABX3JQI7</accession>
<evidence type="ECO:0000313" key="2">
    <source>
        <dbReference type="Proteomes" id="UP000189059"/>
    </source>
</evidence>
<gene>
    <name evidence="1" type="ORF">BBD40_24015</name>
</gene>
<protein>
    <submittedName>
        <fullName evidence="1">Uncharacterized protein</fullName>
    </submittedName>
</protein>
<sequence length="314" mass="36803">MEGKKVAKTIKFNLICDGQPVRTLEDLRNNFSIEDVLTYYDNRLLHRWLSVRGYKDELEKVEKIHNTNTIQLIKELISVFDIESDPLTVAENTYILQYRNEAKLLLEKYNELDFKLSTILFEYHEGYKELINTIVRNKDDFAKIKAAIKEISDHYFYLYELDYRNIFYIFFERAPLAIFAMLMNEKMRSNYLPQDDSLNEEYDIDGKILDKQSMYSSICSLTNISDHNGNHKLIELLGENIKVFSGDTDGYWKDLETNDKKYMIIKMENGNYVRSCGVTGGDLSSTDINGKFLILNGIDYKSVHANHQLLYMEV</sequence>
<evidence type="ECO:0000313" key="1">
    <source>
        <dbReference type="EMBL" id="OOC58746.1"/>
    </source>
</evidence>